<evidence type="ECO:0000259" key="7">
    <source>
        <dbReference type="PROSITE" id="PS50109"/>
    </source>
</evidence>
<feature type="domain" description="PAS" evidence="8">
    <location>
        <begin position="146"/>
        <end position="216"/>
    </location>
</feature>
<protein>
    <recommendedName>
        <fullName evidence="2">histidine kinase</fullName>
        <ecNumber evidence="2">2.7.13.3</ecNumber>
    </recommendedName>
</protein>
<dbReference type="InterPro" id="IPR036097">
    <property type="entry name" value="HisK_dim/P_sf"/>
</dbReference>
<accession>A0A897NZP0</accession>
<feature type="domain" description="PAC" evidence="9">
    <location>
        <begin position="473"/>
        <end position="525"/>
    </location>
</feature>
<dbReference type="SMART" id="SM00091">
    <property type="entry name" value="PAS"/>
    <property type="match status" value="4"/>
</dbReference>
<keyword evidence="5 10" id="KW-0418">Kinase</keyword>
<evidence type="ECO:0000256" key="3">
    <source>
        <dbReference type="ARBA" id="ARBA00022553"/>
    </source>
</evidence>
<evidence type="ECO:0000313" key="10">
    <source>
        <dbReference type="EMBL" id="QSG16183.1"/>
    </source>
</evidence>
<dbReference type="InterPro" id="IPR005467">
    <property type="entry name" value="His_kinase_dom"/>
</dbReference>
<feature type="domain" description="PAC" evidence="9">
    <location>
        <begin position="95"/>
        <end position="145"/>
    </location>
</feature>
<dbReference type="PROSITE" id="PS50113">
    <property type="entry name" value="PAC"/>
    <property type="match status" value="4"/>
</dbReference>
<keyword evidence="6" id="KW-0175">Coiled coil</keyword>
<dbReference type="InterPro" id="IPR036890">
    <property type="entry name" value="HATPase_C_sf"/>
</dbReference>
<evidence type="ECO:0000259" key="8">
    <source>
        <dbReference type="PROSITE" id="PS50112"/>
    </source>
</evidence>
<keyword evidence="4" id="KW-0808">Transferase</keyword>
<evidence type="ECO:0000256" key="1">
    <source>
        <dbReference type="ARBA" id="ARBA00000085"/>
    </source>
</evidence>
<dbReference type="InterPro" id="IPR000700">
    <property type="entry name" value="PAS-assoc_C"/>
</dbReference>
<dbReference type="InterPro" id="IPR001610">
    <property type="entry name" value="PAC"/>
</dbReference>
<dbReference type="SMART" id="SM00086">
    <property type="entry name" value="PAC"/>
    <property type="match status" value="3"/>
</dbReference>
<dbReference type="InterPro" id="IPR013655">
    <property type="entry name" value="PAS_fold_3"/>
</dbReference>
<dbReference type="Proteomes" id="UP000663292">
    <property type="component" value="Chromosome"/>
</dbReference>
<dbReference type="CDD" id="cd00082">
    <property type="entry name" value="HisKA"/>
    <property type="match status" value="1"/>
</dbReference>
<dbReference type="Pfam" id="PF08447">
    <property type="entry name" value="PAS_3"/>
    <property type="match status" value="1"/>
</dbReference>
<feature type="domain" description="PAC" evidence="9">
    <location>
        <begin position="219"/>
        <end position="270"/>
    </location>
</feature>
<gene>
    <name evidence="10" type="ORF">HSEST_2674</name>
</gene>
<dbReference type="EC" id="2.7.13.3" evidence="2"/>
<dbReference type="Pfam" id="PF02518">
    <property type="entry name" value="HATPase_c"/>
    <property type="match status" value="1"/>
</dbReference>
<feature type="domain" description="PAS" evidence="8">
    <location>
        <begin position="271"/>
        <end position="343"/>
    </location>
</feature>
<dbReference type="Pfam" id="PF00512">
    <property type="entry name" value="HisKA"/>
    <property type="match status" value="1"/>
</dbReference>
<dbReference type="Pfam" id="PF08448">
    <property type="entry name" value="PAS_4"/>
    <property type="match status" value="3"/>
</dbReference>
<feature type="domain" description="PAS" evidence="8">
    <location>
        <begin position="398"/>
        <end position="469"/>
    </location>
</feature>
<proteinExistence type="predicted"/>
<dbReference type="SUPFAM" id="SSF47384">
    <property type="entry name" value="Homodimeric domain of signal transducing histidine kinase"/>
    <property type="match status" value="1"/>
</dbReference>
<evidence type="ECO:0000256" key="5">
    <source>
        <dbReference type="ARBA" id="ARBA00022777"/>
    </source>
</evidence>
<dbReference type="PANTHER" id="PTHR43304">
    <property type="entry name" value="PHYTOCHROME-LIKE PROTEIN CPH1"/>
    <property type="match status" value="1"/>
</dbReference>
<sequence length="744" mass="83628">MDSPHERFQIGGESGENVYETIFCEIEDAVFLIDVEQTDGDYTFTFQRNNASHQEQTGISEDEMRGQTPTELLGEEQGAEVSARYRRCVEQGETIEYEETLDLPGGTRHWQTKLTPIIEDGDVSGIVGVARDVTERKEQQRELRQTHRRFETVLDTMSAAVFLKDTDSQYILMNQACRELLDVEDQDIIGLTDEELFPADTAERARSDDRHVIETGEMTEVEEVIQGAEEDSVRLTRKSPVYDENGEVTAVCGVSTDITDQKQREQELEATKQRLSLALTGTDTGVWEWDLDTDEVVWTESMERLFGVESGTFDGTYEAFTEYVHPNDIPAVEKAIEQTVSTGEPLQVEYRIQSGADEKLWGEARAELVEDDDGSRRIVGIVTDITDRKRDEQALQAARRNLRKVIDLVPDLIFAKNREGEYLLANEATAKAYGLTPADVESKREVEILPGANDSDEFREDDIDVIESGEPKEIPEETLTTADGEVRVFQTTKIPYQVPGSGDDAMLGYARDITDLKAYEQTLEEQRDTLELLNKVMRHDIRNKLTVMVSYTELLQESLTDETDREYARRVLNAGQEVVEISEMAEDVTDVLLRADVDRSPVELRPVLERQIEQIRSDHERATVAVEGTIPDVAVLADDMLEVVFRNILTNAIFHNDKDIPEITVSGHLSEGTVRIRIADNGPGIADDHKEQIFAEGEQGLDSTGTGLGLYLVKTLVDQYDGAVRVEDNEPEGSVFVVVLPTVE</sequence>
<dbReference type="GO" id="GO:0000155">
    <property type="term" value="F:phosphorelay sensor kinase activity"/>
    <property type="evidence" value="ECO:0007669"/>
    <property type="project" value="InterPro"/>
</dbReference>
<feature type="coiled-coil region" evidence="6">
    <location>
        <begin position="218"/>
        <end position="278"/>
    </location>
</feature>
<dbReference type="InterPro" id="IPR000014">
    <property type="entry name" value="PAS"/>
</dbReference>
<evidence type="ECO:0000313" key="11">
    <source>
        <dbReference type="Proteomes" id="UP000663292"/>
    </source>
</evidence>
<dbReference type="AlphaFoldDB" id="A0A897NZP0"/>
<dbReference type="InterPro" id="IPR003594">
    <property type="entry name" value="HATPase_dom"/>
</dbReference>
<evidence type="ECO:0000256" key="6">
    <source>
        <dbReference type="SAM" id="Coils"/>
    </source>
</evidence>
<evidence type="ECO:0000256" key="2">
    <source>
        <dbReference type="ARBA" id="ARBA00012438"/>
    </source>
</evidence>
<dbReference type="Gene3D" id="3.30.565.10">
    <property type="entry name" value="Histidine kinase-like ATPase, C-terminal domain"/>
    <property type="match status" value="1"/>
</dbReference>
<organism evidence="10 11">
    <name type="scientific">Halapricum desulfuricans</name>
    <dbReference type="NCBI Taxonomy" id="2841257"/>
    <lineage>
        <taxon>Archaea</taxon>
        <taxon>Methanobacteriati</taxon>
        <taxon>Methanobacteriota</taxon>
        <taxon>Stenosarchaea group</taxon>
        <taxon>Halobacteria</taxon>
        <taxon>Halobacteriales</taxon>
        <taxon>Haloarculaceae</taxon>
        <taxon>Halapricum</taxon>
    </lineage>
</organism>
<dbReference type="InterPro" id="IPR004358">
    <property type="entry name" value="Sig_transdc_His_kin-like_C"/>
</dbReference>
<name>A0A897NZP0_9EURY</name>
<dbReference type="InterPro" id="IPR052162">
    <property type="entry name" value="Sensor_kinase/Photoreceptor"/>
</dbReference>
<evidence type="ECO:0000259" key="9">
    <source>
        <dbReference type="PROSITE" id="PS50113"/>
    </source>
</evidence>
<dbReference type="NCBIfam" id="TIGR00229">
    <property type="entry name" value="sensory_box"/>
    <property type="match status" value="4"/>
</dbReference>
<dbReference type="SMART" id="SM00387">
    <property type="entry name" value="HATPase_c"/>
    <property type="match status" value="1"/>
</dbReference>
<dbReference type="InterPro" id="IPR013656">
    <property type="entry name" value="PAS_4"/>
</dbReference>
<feature type="domain" description="Histidine kinase" evidence="7">
    <location>
        <begin position="536"/>
        <end position="744"/>
    </location>
</feature>
<keyword evidence="3" id="KW-0597">Phosphoprotein</keyword>
<keyword evidence="11" id="KW-1185">Reference proteome</keyword>
<dbReference type="PRINTS" id="PR00344">
    <property type="entry name" value="BCTRLSENSOR"/>
</dbReference>
<dbReference type="SMART" id="SM00388">
    <property type="entry name" value="HisKA"/>
    <property type="match status" value="1"/>
</dbReference>
<dbReference type="PROSITE" id="PS50109">
    <property type="entry name" value="HIS_KIN"/>
    <property type="match status" value="1"/>
</dbReference>
<feature type="domain" description="PAC" evidence="9">
    <location>
        <begin position="346"/>
        <end position="397"/>
    </location>
</feature>
<dbReference type="InterPro" id="IPR003661">
    <property type="entry name" value="HisK_dim/P_dom"/>
</dbReference>
<dbReference type="SUPFAM" id="SSF55874">
    <property type="entry name" value="ATPase domain of HSP90 chaperone/DNA topoisomerase II/histidine kinase"/>
    <property type="match status" value="1"/>
</dbReference>
<reference evidence="10 11" key="1">
    <citation type="submission" date="2020-11" db="EMBL/GenBank/DDBJ databases">
        <title>Carbohydrate-dependent, anaerobic sulfur respiration: A novel catabolism in halophilic archaea.</title>
        <authorList>
            <person name="Sorokin D.Y."/>
            <person name="Messina E."/>
            <person name="Smedile F."/>
            <person name="La Cono V."/>
            <person name="Hallsworth J.E."/>
            <person name="Yakimov M.M."/>
        </authorList>
    </citation>
    <scope>NUCLEOTIDE SEQUENCE [LARGE SCALE GENOMIC DNA]</scope>
    <source>
        <strain evidence="10 11">HSR-Est</strain>
    </source>
</reference>
<dbReference type="Gene3D" id="1.10.287.130">
    <property type="match status" value="1"/>
</dbReference>
<dbReference type="SUPFAM" id="SSF55785">
    <property type="entry name" value="PYP-like sensor domain (PAS domain)"/>
    <property type="match status" value="4"/>
</dbReference>
<comment type="catalytic activity">
    <reaction evidence="1">
        <text>ATP + protein L-histidine = ADP + protein N-phospho-L-histidine.</text>
        <dbReference type="EC" id="2.7.13.3"/>
    </reaction>
</comment>
<dbReference type="CDD" id="cd00130">
    <property type="entry name" value="PAS"/>
    <property type="match status" value="4"/>
</dbReference>
<dbReference type="Gene3D" id="2.10.70.100">
    <property type="match status" value="1"/>
</dbReference>
<dbReference type="PROSITE" id="PS50112">
    <property type="entry name" value="PAS"/>
    <property type="match status" value="3"/>
</dbReference>
<dbReference type="PANTHER" id="PTHR43304:SF1">
    <property type="entry name" value="PAC DOMAIN-CONTAINING PROTEIN"/>
    <property type="match status" value="1"/>
</dbReference>
<dbReference type="Gene3D" id="3.30.450.20">
    <property type="entry name" value="PAS domain"/>
    <property type="match status" value="4"/>
</dbReference>
<evidence type="ECO:0000256" key="4">
    <source>
        <dbReference type="ARBA" id="ARBA00022679"/>
    </source>
</evidence>
<dbReference type="EMBL" id="CP064791">
    <property type="protein sequence ID" value="QSG16183.1"/>
    <property type="molecule type" value="Genomic_DNA"/>
</dbReference>
<dbReference type="InterPro" id="IPR035965">
    <property type="entry name" value="PAS-like_dom_sf"/>
</dbReference>